<dbReference type="Gene3D" id="2.40.70.10">
    <property type="entry name" value="Acid Proteases"/>
    <property type="match status" value="2"/>
</dbReference>
<dbReference type="STRING" id="685588.A0A067TG99"/>
<name>A0A067TG99_GALM3</name>
<dbReference type="FunFam" id="2.40.70.10:FF:000115">
    <property type="entry name" value="Lysosomal aspartic protease"/>
    <property type="match status" value="1"/>
</dbReference>
<dbReference type="InterPro" id="IPR001969">
    <property type="entry name" value="Aspartic_peptidase_AS"/>
</dbReference>
<dbReference type="OrthoDB" id="2747330at2759"/>
<proteinExistence type="inferred from homology"/>
<gene>
    <name evidence="10" type="ORF">GALMADRAFT_1280112</name>
</gene>
<organism evidence="10 11">
    <name type="scientific">Galerina marginata (strain CBS 339.88)</name>
    <dbReference type="NCBI Taxonomy" id="685588"/>
    <lineage>
        <taxon>Eukaryota</taxon>
        <taxon>Fungi</taxon>
        <taxon>Dikarya</taxon>
        <taxon>Basidiomycota</taxon>
        <taxon>Agaricomycotina</taxon>
        <taxon>Agaricomycetes</taxon>
        <taxon>Agaricomycetidae</taxon>
        <taxon>Agaricales</taxon>
        <taxon>Agaricineae</taxon>
        <taxon>Strophariaceae</taxon>
        <taxon>Galerina</taxon>
    </lineage>
</organism>
<feature type="disulfide bond" evidence="6">
    <location>
        <begin position="202"/>
        <end position="210"/>
    </location>
</feature>
<dbReference type="InterPro" id="IPR033121">
    <property type="entry name" value="PEPTIDASE_A1"/>
</dbReference>
<feature type="active site" evidence="5">
    <location>
        <position position="189"/>
    </location>
</feature>
<dbReference type="GO" id="GO:0006508">
    <property type="term" value="P:proteolysis"/>
    <property type="evidence" value="ECO:0007669"/>
    <property type="project" value="UniProtKB-KW"/>
</dbReference>
<dbReference type="SUPFAM" id="SSF50630">
    <property type="entry name" value="Acid proteases"/>
    <property type="match status" value="1"/>
</dbReference>
<reference evidence="11" key="1">
    <citation type="journal article" date="2014" name="Proc. Natl. Acad. Sci. U.S.A.">
        <title>Extensive sampling of basidiomycete genomes demonstrates inadequacy of the white-rot/brown-rot paradigm for wood decay fungi.</title>
        <authorList>
            <person name="Riley R."/>
            <person name="Salamov A.A."/>
            <person name="Brown D.W."/>
            <person name="Nagy L.G."/>
            <person name="Floudas D."/>
            <person name="Held B.W."/>
            <person name="Levasseur A."/>
            <person name="Lombard V."/>
            <person name="Morin E."/>
            <person name="Otillar R."/>
            <person name="Lindquist E.A."/>
            <person name="Sun H."/>
            <person name="LaButti K.M."/>
            <person name="Schmutz J."/>
            <person name="Jabbour D."/>
            <person name="Luo H."/>
            <person name="Baker S.E."/>
            <person name="Pisabarro A.G."/>
            <person name="Walton J.D."/>
            <person name="Blanchette R.A."/>
            <person name="Henrissat B."/>
            <person name="Martin F."/>
            <person name="Cullen D."/>
            <person name="Hibbett D.S."/>
            <person name="Grigoriev I.V."/>
        </authorList>
    </citation>
    <scope>NUCLEOTIDE SEQUENCE [LARGE SCALE GENOMIC DNA]</scope>
    <source>
        <strain evidence="11">CBS 339.88</strain>
    </source>
</reference>
<protein>
    <recommendedName>
        <fullName evidence="9">Peptidase A1 domain-containing protein</fullName>
    </recommendedName>
</protein>
<evidence type="ECO:0000256" key="3">
    <source>
        <dbReference type="ARBA" id="ARBA00022750"/>
    </source>
</evidence>
<dbReference type="Proteomes" id="UP000027222">
    <property type="component" value="Unassembled WGS sequence"/>
</dbReference>
<evidence type="ECO:0000256" key="6">
    <source>
        <dbReference type="PIRSR" id="PIRSR601461-2"/>
    </source>
</evidence>
<dbReference type="InterPro" id="IPR001461">
    <property type="entry name" value="Aspartic_peptidase_A1"/>
</dbReference>
<evidence type="ECO:0000313" key="10">
    <source>
        <dbReference type="EMBL" id="KDR78924.1"/>
    </source>
</evidence>
<evidence type="ECO:0000256" key="1">
    <source>
        <dbReference type="ARBA" id="ARBA00007447"/>
    </source>
</evidence>
<feature type="active site" evidence="5">
    <location>
        <position position="379"/>
    </location>
</feature>
<accession>A0A067TG99</accession>
<evidence type="ECO:0000256" key="7">
    <source>
        <dbReference type="RuleBase" id="RU000454"/>
    </source>
</evidence>
<dbReference type="AlphaFoldDB" id="A0A067TG99"/>
<keyword evidence="2 7" id="KW-0645">Protease</keyword>
<dbReference type="PANTHER" id="PTHR47966:SF75">
    <property type="entry name" value="ENDOPEPTIDASE (CTSD), PUTATIVE (AFU_ORTHOLOGUE AFUA_4G07040)-RELATED"/>
    <property type="match status" value="1"/>
</dbReference>
<dbReference type="PROSITE" id="PS51767">
    <property type="entry name" value="PEPTIDASE_A1"/>
    <property type="match status" value="1"/>
</dbReference>
<dbReference type="InterPro" id="IPR034164">
    <property type="entry name" value="Pepsin-like_dom"/>
</dbReference>
<feature type="chain" id="PRO_5001646852" description="Peptidase A1 domain-containing protein" evidence="8">
    <location>
        <begin position="29"/>
        <end position="492"/>
    </location>
</feature>
<dbReference type="HOGENOM" id="CLU_013253_1_1_1"/>
<keyword evidence="8" id="KW-0732">Signal</keyword>
<keyword evidence="3 7" id="KW-0064">Aspartyl protease</keyword>
<feature type="signal peptide" evidence="8">
    <location>
        <begin position="1"/>
        <end position="28"/>
    </location>
</feature>
<dbReference type="PROSITE" id="PS00141">
    <property type="entry name" value="ASP_PROTEASE"/>
    <property type="match status" value="1"/>
</dbReference>
<evidence type="ECO:0000256" key="5">
    <source>
        <dbReference type="PIRSR" id="PIRSR601461-1"/>
    </source>
</evidence>
<keyword evidence="4 7" id="KW-0378">Hydrolase</keyword>
<keyword evidence="6" id="KW-1015">Disulfide bond</keyword>
<dbReference type="PANTHER" id="PTHR47966">
    <property type="entry name" value="BETA-SITE APP-CLEAVING ENZYME, ISOFORM A-RELATED"/>
    <property type="match status" value="1"/>
</dbReference>
<dbReference type="PRINTS" id="PR00792">
    <property type="entry name" value="PEPSIN"/>
</dbReference>
<sequence length="492" mass="53505">MFLLKSHIFAAFLAFLVLWSNCPSFVNAQFPAPSQSTFLSIPITHTDYATNSKPEVHGSIIQQQHANRGIRRLAMMTHQQPPSQYDLLSSINKRILLLPSVHQRQYNVEEIAQALASYNHSGERSMASISNGSISPLVYKTADNANATDFSWSKPFLHSLGLDIEGSNIGYIGTVKFGSPPRDFRLLIDSGSADLWVGAEGCRGNDGGGCGNHTLLGSRSSSTFNASKESWAVGYVSGSVSGYIVQDDVSIAGLRLKNHTFGVAQNESSDFTPDSVPFDGLLGLGKDTISQQRVPTLLQSLYRAHLLPAPVASYKISRLADGKNDGELTLGAMNPKHYDPKTLVKMKNVNKFGYWGVAVGAVKIGEKDLKWSNRTVLLDTGTTLIIAPQHDVDVIHNHIPGAQYDGSGWTVPCNMTTTLSLTIGDQPFSVDPRDIAFYPVEPGSRDCISGIAVGGVGPFYLNNEWLVGDVFLKNVYFSTDENMDEICIAKQT</sequence>
<evidence type="ECO:0000256" key="8">
    <source>
        <dbReference type="SAM" id="SignalP"/>
    </source>
</evidence>
<comment type="similarity">
    <text evidence="1 7">Belongs to the peptidase A1 family.</text>
</comment>
<feature type="domain" description="Peptidase A1" evidence="9">
    <location>
        <begin position="171"/>
        <end position="489"/>
    </location>
</feature>
<dbReference type="EMBL" id="KL142374">
    <property type="protein sequence ID" value="KDR78924.1"/>
    <property type="molecule type" value="Genomic_DNA"/>
</dbReference>
<evidence type="ECO:0000313" key="11">
    <source>
        <dbReference type="Proteomes" id="UP000027222"/>
    </source>
</evidence>
<dbReference type="CDD" id="cd05471">
    <property type="entry name" value="pepsin_like"/>
    <property type="match status" value="1"/>
</dbReference>
<evidence type="ECO:0000256" key="4">
    <source>
        <dbReference type="ARBA" id="ARBA00022801"/>
    </source>
</evidence>
<dbReference type="Pfam" id="PF00026">
    <property type="entry name" value="Asp"/>
    <property type="match status" value="1"/>
</dbReference>
<dbReference type="InterPro" id="IPR021109">
    <property type="entry name" value="Peptidase_aspartic_dom_sf"/>
</dbReference>
<evidence type="ECO:0000256" key="2">
    <source>
        <dbReference type="ARBA" id="ARBA00022670"/>
    </source>
</evidence>
<keyword evidence="11" id="KW-1185">Reference proteome</keyword>
<evidence type="ECO:0000259" key="9">
    <source>
        <dbReference type="PROSITE" id="PS51767"/>
    </source>
</evidence>
<dbReference type="GO" id="GO:0004190">
    <property type="term" value="F:aspartic-type endopeptidase activity"/>
    <property type="evidence" value="ECO:0007669"/>
    <property type="project" value="UniProtKB-KW"/>
</dbReference>